<accession>A0A433MU29</accession>
<dbReference type="EMBL" id="RXFT01000020">
    <property type="protein sequence ID" value="RUR71397.1"/>
    <property type="molecule type" value="Genomic_DNA"/>
</dbReference>
<reference evidence="1 2" key="1">
    <citation type="submission" date="2018-12" db="EMBL/GenBank/DDBJ databases">
        <title>The genome sequences of Variovorax guangxiensis DSM 27352.</title>
        <authorList>
            <person name="Gao J."/>
            <person name="Sun J."/>
        </authorList>
    </citation>
    <scope>NUCLEOTIDE SEQUENCE [LARGE SCALE GENOMIC DNA]</scope>
    <source>
        <strain evidence="1 2">DSM 27352</strain>
    </source>
</reference>
<dbReference type="Proteomes" id="UP000281118">
    <property type="component" value="Unassembled WGS sequence"/>
</dbReference>
<evidence type="ECO:0000313" key="2">
    <source>
        <dbReference type="Proteomes" id="UP000281118"/>
    </source>
</evidence>
<comment type="caution">
    <text evidence="1">The sequence shown here is derived from an EMBL/GenBank/DDBJ whole genome shotgun (WGS) entry which is preliminary data.</text>
</comment>
<proteinExistence type="predicted"/>
<protein>
    <submittedName>
        <fullName evidence="1">Uncharacterized protein</fullName>
    </submittedName>
</protein>
<dbReference type="AlphaFoldDB" id="A0A433MU29"/>
<evidence type="ECO:0000313" key="1">
    <source>
        <dbReference type="EMBL" id="RUR71397.1"/>
    </source>
</evidence>
<dbReference type="OrthoDB" id="8853298at2"/>
<dbReference type="RefSeq" id="WP_126025468.1">
    <property type="nucleotide sequence ID" value="NZ_RXFT01000020.1"/>
</dbReference>
<organism evidence="1 2">
    <name type="scientific">Variovorax guangxiensis</name>
    <dbReference type="NCBI Taxonomy" id="1775474"/>
    <lineage>
        <taxon>Bacteria</taxon>
        <taxon>Pseudomonadati</taxon>
        <taxon>Pseudomonadota</taxon>
        <taxon>Betaproteobacteria</taxon>
        <taxon>Burkholderiales</taxon>
        <taxon>Comamonadaceae</taxon>
        <taxon>Variovorax</taxon>
    </lineage>
</organism>
<sequence length="200" mass="22357">MNTIPRPLKGRLELHLTCGAMDAARIPFFVEVCEQVGLKPLLIDLAHGQQKQQPMATTWLRGDLAEAKAEAMALAQWLARAGMAVLRVKVEAPIQGHECLSRPDEYFEWHGKLRVHDASALQHLCETHGARLSRNSLKDETDVRFATLRSREPLDGFKARVAALTGQLERQGWPLLKQETEICLLDSRESMDAGWLEAAA</sequence>
<gene>
    <name evidence="1" type="ORF">EJP67_30560</name>
</gene>
<name>A0A433MU29_9BURK</name>